<evidence type="ECO:0000256" key="7">
    <source>
        <dbReference type="SAM" id="Phobius"/>
    </source>
</evidence>
<dbReference type="InterPro" id="IPR022837">
    <property type="entry name" value="MsrQ-like"/>
</dbReference>
<sequence length="301" mass="32528">MRAPWRDRRGRVSWVKAAALAVVCVPGLSMVHDWTSGGFGPLPFIGLVYWSGVWAVGLILLTLAVTPARALFRAPWLIDARRIFGVATLVYTLVHVAAFAGLYKWDWPAVLRQTFTRPSLLVATASLIGLIALGATSSDAAVQRLGGRAWNRLHRANYAVSILALAHFLLSPGIFGLQYSLTGLLFWLLAWRVLDRRAGARTPLALAGLTVAATLFVVALEIAWLLVWQDQPPGETIETIFSLEDEVAPPWVVLASGLAVMVLAAAWAAGSKRLAAGEPGVSGKAALRILPGKRSFLRREP</sequence>
<evidence type="ECO:0000313" key="9">
    <source>
        <dbReference type="EMBL" id="MCP8936906.1"/>
    </source>
</evidence>
<feature type="transmembrane region" description="Helical" evidence="7">
    <location>
        <begin position="52"/>
        <end position="72"/>
    </location>
</feature>
<evidence type="ECO:0000256" key="2">
    <source>
        <dbReference type="ARBA" id="ARBA00022448"/>
    </source>
</evidence>
<evidence type="ECO:0000259" key="8">
    <source>
        <dbReference type="Pfam" id="PF01794"/>
    </source>
</evidence>
<reference evidence="9 10" key="1">
    <citation type="submission" date="2022-07" db="EMBL/GenBank/DDBJ databases">
        <authorList>
            <person name="Li W.-J."/>
            <person name="Deng Q.-Q."/>
        </authorList>
    </citation>
    <scope>NUCLEOTIDE SEQUENCE [LARGE SCALE GENOMIC DNA]</scope>
    <source>
        <strain evidence="9 10">SYSU M60028</strain>
    </source>
</reference>
<protein>
    <submittedName>
        <fullName evidence="9">Ferric reductase-like transmembrane domain-containing protein</fullName>
    </submittedName>
</protein>
<evidence type="ECO:0000256" key="3">
    <source>
        <dbReference type="ARBA" id="ARBA00022692"/>
    </source>
</evidence>
<dbReference type="InterPro" id="IPR013130">
    <property type="entry name" value="Fe3_Rdtase_TM_dom"/>
</dbReference>
<keyword evidence="3 7" id="KW-0812">Transmembrane</keyword>
<accession>A0ABT1L7H3</accession>
<feature type="domain" description="Ferric oxidoreductase" evidence="8">
    <location>
        <begin position="52"/>
        <end position="164"/>
    </location>
</feature>
<keyword evidence="4 7" id="KW-1133">Transmembrane helix</keyword>
<keyword evidence="10" id="KW-1185">Reference proteome</keyword>
<name>A0ABT1L7H3_9HYPH</name>
<keyword evidence="2" id="KW-0813">Transport</keyword>
<feature type="transmembrane region" description="Helical" evidence="7">
    <location>
        <begin position="12"/>
        <end position="32"/>
    </location>
</feature>
<gene>
    <name evidence="9" type="ORF">NK718_00110</name>
</gene>
<feature type="transmembrane region" description="Helical" evidence="7">
    <location>
        <begin position="177"/>
        <end position="194"/>
    </location>
</feature>
<dbReference type="PANTHER" id="PTHR36964:SF1">
    <property type="entry name" value="PROTEIN-METHIONINE-SULFOXIDE REDUCTASE HEME-BINDING SUBUNIT MSRQ"/>
    <property type="match status" value="1"/>
</dbReference>
<evidence type="ECO:0000256" key="4">
    <source>
        <dbReference type="ARBA" id="ARBA00022989"/>
    </source>
</evidence>
<comment type="subcellular location">
    <subcellularLocation>
        <location evidence="1">Membrane</location>
        <topology evidence="1">Multi-pass membrane protein</topology>
    </subcellularLocation>
</comment>
<dbReference type="Pfam" id="PF01794">
    <property type="entry name" value="Ferric_reduct"/>
    <property type="match status" value="1"/>
</dbReference>
<comment type="caution">
    <text evidence="9">The sequence shown here is derived from an EMBL/GenBank/DDBJ whole genome shotgun (WGS) entry which is preliminary data.</text>
</comment>
<evidence type="ECO:0000313" key="10">
    <source>
        <dbReference type="Proteomes" id="UP001205890"/>
    </source>
</evidence>
<feature type="transmembrane region" description="Helical" evidence="7">
    <location>
        <begin position="206"/>
        <end position="228"/>
    </location>
</feature>
<evidence type="ECO:0000256" key="5">
    <source>
        <dbReference type="ARBA" id="ARBA00023004"/>
    </source>
</evidence>
<proteinExistence type="predicted"/>
<evidence type="ECO:0000256" key="6">
    <source>
        <dbReference type="ARBA" id="ARBA00023136"/>
    </source>
</evidence>
<dbReference type="EMBL" id="JANCLU010000001">
    <property type="protein sequence ID" value="MCP8936906.1"/>
    <property type="molecule type" value="Genomic_DNA"/>
</dbReference>
<dbReference type="PANTHER" id="PTHR36964">
    <property type="entry name" value="PROTEIN-METHIONINE-SULFOXIDE REDUCTASE HEME-BINDING SUBUNIT MSRQ"/>
    <property type="match status" value="1"/>
</dbReference>
<evidence type="ECO:0000256" key="1">
    <source>
        <dbReference type="ARBA" id="ARBA00004141"/>
    </source>
</evidence>
<feature type="transmembrane region" description="Helical" evidence="7">
    <location>
        <begin position="156"/>
        <end position="171"/>
    </location>
</feature>
<feature type="transmembrane region" description="Helical" evidence="7">
    <location>
        <begin position="84"/>
        <end position="103"/>
    </location>
</feature>
<feature type="transmembrane region" description="Helical" evidence="7">
    <location>
        <begin position="248"/>
        <end position="269"/>
    </location>
</feature>
<dbReference type="Proteomes" id="UP001205890">
    <property type="component" value="Unassembled WGS sequence"/>
</dbReference>
<dbReference type="RefSeq" id="WP_254737277.1">
    <property type="nucleotide sequence ID" value="NZ_JANCLU010000001.1"/>
</dbReference>
<feature type="transmembrane region" description="Helical" evidence="7">
    <location>
        <begin position="115"/>
        <end position="135"/>
    </location>
</feature>
<keyword evidence="5" id="KW-0408">Iron</keyword>
<organism evidence="9 10">
    <name type="scientific">Alsobacter ponti</name>
    <dbReference type="NCBI Taxonomy" id="2962936"/>
    <lineage>
        <taxon>Bacteria</taxon>
        <taxon>Pseudomonadati</taxon>
        <taxon>Pseudomonadota</taxon>
        <taxon>Alphaproteobacteria</taxon>
        <taxon>Hyphomicrobiales</taxon>
        <taxon>Alsobacteraceae</taxon>
        <taxon>Alsobacter</taxon>
    </lineage>
</organism>
<keyword evidence="6 7" id="KW-0472">Membrane</keyword>